<evidence type="ECO:0000313" key="1">
    <source>
        <dbReference type="EMBL" id="KKN27633.1"/>
    </source>
</evidence>
<accession>A0A0F9SE13</accession>
<reference evidence="1" key="1">
    <citation type="journal article" date="2015" name="Nature">
        <title>Complex archaea that bridge the gap between prokaryotes and eukaryotes.</title>
        <authorList>
            <person name="Spang A."/>
            <person name="Saw J.H."/>
            <person name="Jorgensen S.L."/>
            <person name="Zaremba-Niedzwiedzka K."/>
            <person name="Martijn J."/>
            <person name="Lind A.E."/>
            <person name="van Eijk R."/>
            <person name="Schleper C."/>
            <person name="Guy L."/>
            <person name="Ettema T.J."/>
        </authorList>
    </citation>
    <scope>NUCLEOTIDE SEQUENCE</scope>
</reference>
<dbReference type="EMBL" id="LAZR01002621">
    <property type="protein sequence ID" value="KKN27633.1"/>
    <property type="molecule type" value="Genomic_DNA"/>
</dbReference>
<organism evidence="1">
    <name type="scientific">marine sediment metagenome</name>
    <dbReference type="NCBI Taxonomy" id="412755"/>
    <lineage>
        <taxon>unclassified sequences</taxon>
        <taxon>metagenomes</taxon>
        <taxon>ecological metagenomes</taxon>
    </lineage>
</organism>
<proteinExistence type="predicted"/>
<name>A0A0F9SE13_9ZZZZ</name>
<sequence length="36" mass="4524">MSIMHYARKVWHWFFPNDSYADKILDKLRFGKYKKC</sequence>
<gene>
    <name evidence="1" type="ORF">LCGC14_0862700</name>
</gene>
<comment type="caution">
    <text evidence="1">The sequence shown here is derived from an EMBL/GenBank/DDBJ whole genome shotgun (WGS) entry which is preliminary data.</text>
</comment>
<protein>
    <submittedName>
        <fullName evidence="1">Uncharacterized protein</fullName>
    </submittedName>
</protein>
<dbReference type="AlphaFoldDB" id="A0A0F9SE13"/>